<dbReference type="Pfam" id="PF13672">
    <property type="entry name" value="PP2C_2"/>
    <property type="match status" value="1"/>
</dbReference>
<dbReference type="Gene3D" id="3.60.40.10">
    <property type="entry name" value="PPM-type phosphatase domain"/>
    <property type="match status" value="1"/>
</dbReference>
<dbReference type="SMART" id="SM00331">
    <property type="entry name" value="PP2C_SIG"/>
    <property type="match status" value="1"/>
</dbReference>
<dbReference type="InterPro" id="IPR001932">
    <property type="entry name" value="PPM-type_phosphatase-like_dom"/>
</dbReference>
<dbReference type="InterPro" id="IPR015655">
    <property type="entry name" value="PP2C"/>
</dbReference>
<protein>
    <submittedName>
        <fullName evidence="2">Protein phosphatase 2C domain-containing protein</fullName>
    </submittedName>
</protein>
<feature type="domain" description="PPM-type phosphatase" evidence="1">
    <location>
        <begin position="7"/>
        <end position="238"/>
    </location>
</feature>
<gene>
    <name evidence="2" type="ORF">OJ997_29515</name>
</gene>
<dbReference type="PROSITE" id="PS51746">
    <property type="entry name" value="PPM_2"/>
    <property type="match status" value="1"/>
</dbReference>
<sequence length="258" mass="27611">MPALALECAARNDIGRRANNEDAVFTSSRLAAVADGVGGAAAGEVASQRVVESLALLDKSRLEIPLDAALENAIAFGNESIGFIAGARPQMEGMSTTLTAVALSNDGTYVVANIGDSRTYLLRSGELTQLSRDDSLVQDLIDAGHLTPEQARRHPHRNVVMHALDGDPERRPSTQLLPALFGDRLLLCSDGLSDVVDFDTLRELLLRHADRGECADRLIALALESGARDNISAIVCDVVIREDLATAWQDPLTADHTH</sequence>
<dbReference type="GO" id="GO:0004722">
    <property type="term" value="F:protein serine/threonine phosphatase activity"/>
    <property type="evidence" value="ECO:0007669"/>
    <property type="project" value="InterPro"/>
</dbReference>
<dbReference type="PANTHER" id="PTHR47992">
    <property type="entry name" value="PROTEIN PHOSPHATASE"/>
    <property type="match status" value="1"/>
</dbReference>
<dbReference type="AlphaFoldDB" id="A0A9X3NFR3"/>
<dbReference type="CDD" id="cd00143">
    <property type="entry name" value="PP2Cc"/>
    <property type="match status" value="1"/>
</dbReference>
<accession>A0A9X3NFR3</accession>
<dbReference type="InterPro" id="IPR036457">
    <property type="entry name" value="PPM-type-like_dom_sf"/>
</dbReference>
<evidence type="ECO:0000313" key="3">
    <source>
        <dbReference type="Proteomes" id="UP001147653"/>
    </source>
</evidence>
<dbReference type="EMBL" id="JAPDDP010000077">
    <property type="protein sequence ID" value="MDA0184479.1"/>
    <property type="molecule type" value="Genomic_DNA"/>
</dbReference>
<keyword evidence="3" id="KW-1185">Reference proteome</keyword>
<organism evidence="2 3">
    <name type="scientific">Solirubrobacter phytolaccae</name>
    <dbReference type="NCBI Taxonomy" id="1404360"/>
    <lineage>
        <taxon>Bacteria</taxon>
        <taxon>Bacillati</taxon>
        <taxon>Actinomycetota</taxon>
        <taxon>Thermoleophilia</taxon>
        <taxon>Solirubrobacterales</taxon>
        <taxon>Solirubrobacteraceae</taxon>
        <taxon>Solirubrobacter</taxon>
    </lineage>
</organism>
<evidence type="ECO:0000259" key="1">
    <source>
        <dbReference type="PROSITE" id="PS51746"/>
    </source>
</evidence>
<reference evidence="2" key="1">
    <citation type="submission" date="2022-10" db="EMBL/GenBank/DDBJ databases">
        <title>The WGS of Solirubrobacter phytolaccae KCTC 29190.</title>
        <authorList>
            <person name="Jiang Z."/>
        </authorList>
    </citation>
    <scope>NUCLEOTIDE SEQUENCE</scope>
    <source>
        <strain evidence="2">KCTC 29190</strain>
    </source>
</reference>
<dbReference type="Proteomes" id="UP001147653">
    <property type="component" value="Unassembled WGS sequence"/>
</dbReference>
<dbReference type="SUPFAM" id="SSF81606">
    <property type="entry name" value="PP2C-like"/>
    <property type="match status" value="1"/>
</dbReference>
<dbReference type="RefSeq" id="WP_270028933.1">
    <property type="nucleotide sequence ID" value="NZ_JAPDDP010000077.1"/>
</dbReference>
<dbReference type="SMART" id="SM00332">
    <property type="entry name" value="PP2Cc"/>
    <property type="match status" value="1"/>
</dbReference>
<name>A0A9X3NFR3_9ACTN</name>
<comment type="caution">
    <text evidence="2">The sequence shown here is derived from an EMBL/GenBank/DDBJ whole genome shotgun (WGS) entry which is preliminary data.</text>
</comment>
<proteinExistence type="predicted"/>
<evidence type="ECO:0000313" key="2">
    <source>
        <dbReference type="EMBL" id="MDA0184479.1"/>
    </source>
</evidence>